<name>A0A0L0RX36_ALLM3</name>
<evidence type="ECO:0000313" key="7">
    <source>
        <dbReference type="Proteomes" id="UP000054350"/>
    </source>
</evidence>
<feature type="compositionally biased region" description="Polar residues" evidence="4">
    <location>
        <begin position="470"/>
        <end position="482"/>
    </location>
</feature>
<dbReference type="PROSITE" id="PS50119">
    <property type="entry name" value="ZF_BBOX"/>
    <property type="match status" value="2"/>
</dbReference>
<evidence type="ECO:0000256" key="4">
    <source>
        <dbReference type="SAM" id="MobiDB-lite"/>
    </source>
</evidence>
<keyword evidence="1" id="KW-0479">Metal-binding</keyword>
<dbReference type="GO" id="GO:0005654">
    <property type="term" value="C:nucleoplasm"/>
    <property type="evidence" value="ECO:0007669"/>
    <property type="project" value="TreeGrafter"/>
</dbReference>
<reference evidence="6 7" key="1">
    <citation type="submission" date="2009-11" db="EMBL/GenBank/DDBJ databases">
        <title>Annotation of Allomyces macrogynus ATCC 38327.</title>
        <authorList>
            <consortium name="The Broad Institute Genome Sequencing Platform"/>
            <person name="Russ C."/>
            <person name="Cuomo C."/>
            <person name="Burger G."/>
            <person name="Gray M.W."/>
            <person name="Holland P.W.H."/>
            <person name="King N."/>
            <person name="Lang F.B.F."/>
            <person name="Roger A.J."/>
            <person name="Ruiz-Trillo I."/>
            <person name="Young S.K."/>
            <person name="Zeng Q."/>
            <person name="Gargeya S."/>
            <person name="Fitzgerald M."/>
            <person name="Haas B."/>
            <person name="Abouelleil A."/>
            <person name="Alvarado L."/>
            <person name="Arachchi H.M."/>
            <person name="Berlin A."/>
            <person name="Chapman S.B."/>
            <person name="Gearin G."/>
            <person name="Goldberg J."/>
            <person name="Griggs A."/>
            <person name="Gujja S."/>
            <person name="Hansen M."/>
            <person name="Heiman D."/>
            <person name="Howarth C."/>
            <person name="Larimer J."/>
            <person name="Lui A."/>
            <person name="MacDonald P.J.P."/>
            <person name="McCowen C."/>
            <person name="Montmayeur A."/>
            <person name="Murphy C."/>
            <person name="Neiman D."/>
            <person name="Pearson M."/>
            <person name="Priest M."/>
            <person name="Roberts A."/>
            <person name="Saif S."/>
            <person name="Shea T."/>
            <person name="Sisk P."/>
            <person name="Stolte C."/>
            <person name="Sykes S."/>
            <person name="Wortman J."/>
            <person name="Nusbaum C."/>
            <person name="Birren B."/>
        </authorList>
    </citation>
    <scope>NUCLEOTIDE SEQUENCE [LARGE SCALE GENOMIC DNA]</scope>
    <source>
        <strain evidence="6 7">ATCC 38327</strain>
    </source>
</reference>
<evidence type="ECO:0000256" key="2">
    <source>
        <dbReference type="ARBA" id="ARBA00022833"/>
    </source>
</evidence>
<keyword evidence="3" id="KW-0863">Zinc-finger</keyword>
<sequence>MSEKTPLSSSSPQFAYLEYFLQLCLHASSARLLTVHALSNPHNTVQFERRCRDILTLDTWVDPAHFPPGNAEEEVVRRGFVFSANAPGIRVGIGAIRSAQQDETKTVHKAILCKVGIGRAYMNDPDNAAREPLPEGYDSYYLPVDREDTDGNHNDYYHEYFISSAAQVLPMYLVQYEYDPVKERRIREKPQCDNCESALADFYCAADSANLCKKCDTQLHSANKLVSRHIRTPIGKGMDVFGHCRHHPDKLFEFFCSQCHVPVCVHCKMVGHHSSGEAAKHKLVSVAEAYQTVMSDAQVPDNILASRKQAIDNQLASLSARAKSLDKHAAAIQQQIEDIYKRAMAELKAITKRKIDVLASDECELRRQAGEIARLEQFLTYQQSGDATHFLFSWARHQQLRQELHDFKFFRDSIDVQLDIKCSGGINVLVDSDRGATSGLSAPGSPAKRYLAPSVKSRAGGGGADDASTIARSTRGSVTGSPNKLAPGTRGGMAAATNGSPRRAPVDFFSEALGALDEISTTGAAGTAEYASELSFGEGEGYISD</sequence>
<dbReference type="Pfam" id="PF00643">
    <property type="entry name" value="zf-B_box"/>
    <property type="match status" value="2"/>
</dbReference>
<evidence type="ECO:0000259" key="5">
    <source>
        <dbReference type="PROSITE" id="PS50119"/>
    </source>
</evidence>
<feature type="region of interest" description="Disordered" evidence="4">
    <location>
        <begin position="454"/>
        <end position="500"/>
    </location>
</feature>
<dbReference type="CDD" id="cd19756">
    <property type="entry name" value="Bbox2"/>
    <property type="match status" value="1"/>
</dbReference>
<evidence type="ECO:0000256" key="3">
    <source>
        <dbReference type="PROSITE-ProRule" id="PRU00024"/>
    </source>
</evidence>
<dbReference type="PANTHER" id="PTHR25462">
    <property type="entry name" value="BONUS, ISOFORM C-RELATED"/>
    <property type="match status" value="1"/>
</dbReference>
<dbReference type="InterPro" id="IPR049808">
    <property type="entry name" value="CONSTANS-like_Bbox1"/>
</dbReference>
<gene>
    <name evidence="6" type="ORF">AMAG_00636</name>
</gene>
<dbReference type="Gene3D" id="3.30.160.60">
    <property type="entry name" value="Classic Zinc Finger"/>
    <property type="match status" value="1"/>
</dbReference>
<dbReference type="InterPro" id="IPR000315">
    <property type="entry name" value="Znf_B-box"/>
</dbReference>
<dbReference type="Gene3D" id="3.90.228.10">
    <property type="match status" value="1"/>
</dbReference>
<dbReference type="Proteomes" id="UP000054350">
    <property type="component" value="Unassembled WGS sequence"/>
</dbReference>
<dbReference type="PANTHER" id="PTHR25462:SF299">
    <property type="entry name" value="E3 UBIQUITIN-PROTEIN LIGASE TRIM56"/>
    <property type="match status" value="1"/>
</dbReference>
<dbReference type="GO" id="GO:0008270">
    <property type="term" value="F:zinc ion binding"/>
    <property type="evidence" value="ECO:0007669"/>
    <property type="project" value="UniProtKB-KW"/>
</dbReference>
<keyword evidence="2" id="KW-0862">Zinc</keyword>
<dbReference type="SUPFAM" id="SSF57845">
    <property type="entry name" value="B-box zinc-binding domain"/>
    <property type="match status" value="1"/>
</dbReference>
<dbReference type="OMA" id="FRDSEEW"/>
<protein>
    <recommendedName>
        <fullName evidence="5">B box-type domain-containing protein</fullName>
    </recommendedName>
</protein>
<dbReference type="VEuPathDB" id="FungiDB:AMAG_00636"/>
<organism evidence="6 7">
    <name type="scientific">Allomyces macrogynus (strain ATCC 38327)</name>
    <name type="common">Allomyces javanicus var. macrogynus</name>
    <dbReference type="NCBI Taxonomy" id="578462"/>
    <lineage>
        <taxon>Eukaryota</taxon>
        <taxon>Fungi</taxon>
        <taxon>Fungi incertae sedis</taxon>
        <taxon>Blastocladiomycota</taxon>
        <taxon>Blastocladiomycetes</taxon>
        <taxon>Blastocladiales</taxon>
        <taxon>Blastocladiaceae</taxon>
        <taxon>Allomyces</taxon>
    </lineage>
</organism>
<dbReference type="AlphaFoldDB" id="A0A0L0RX36"/>
<dbReference type="CDD" id="cd19821">
    <property type="entry name" value="Bbox1_BBX-like"/>
    <property type="match status" value="1"/>
</dbReference>
<evidence type="ECO:0000313" key="6">
    <source>
        <dbReference type="EMBL" id="KNE54679.1"/>
    </source>
</evidence>
<dbReference type="GO" id="GO:0061630">
    <property type="term" value="F:ubiquitin protein ligase activity"/>
    <property type="evidence" value="ECO:0007669"/>
    <property type="project" value="TreeGrafter"/>
</dbReference>
<dbReference type="EMBL" id="GG745328">
    <property type="protein sequence ID" value="KNE54679.1"/>
    <property type="molecule type" value="Genomic_DNA"/>
</dbReference>
<keyword evidence="7" id="KW-1185">Reference proteome</keyword>
<proteinExistence type="predicted"/>
<feature type="domain" description="B box-type" evidence="5">
    <location>
        <begin position="244"/>
        <end position="286"/>
    </location>
</feature>
<dbReference type="InterPro" id="IPR047153">
    <property type="entry name" value="TRIM45/56/19-like"/>
</dbReference>
<evidence type="ECO:0000256" key="1">
    <source>
        <dbReference type="ARBA" id="ARBA00022723"/>
    </source>
</evidence>
<feature type="domain" description="B box-type" evidence="5">
    <location>
        <begin position="187"/>
        <end position="234"/>
    </location>
</feature>
<reference evidence="7" key="2">
    <citation type="submission" date="2009-11" db="EMBL/GenBank/DDBJ databases">
        <title>The Genome Sequence of Allomyces macrogynus strain ATCC 38327.</title>
        <authorList>
            <consortium name="The Broad Institute Genome Sequencing Platform"/>
            <person name="Russ C."/>
            <person name="Cuomo C."/>
            <person name="Shea T."/>
            <person name="Young S.K."/>
            <person name="Zeng Q."/>
            <person name="Koehrsen M."/>
            <person name="Haas B."/>
            <person name="Borodovsky M."/>
            <person name="Guigo R."/>
            <person name="Alvarado L."/>
            <person name="Berlin A."/>
            <person name="Borenstein D."/>
            <person name="Chen Z."/>
            <person name="Engels R."/>
            <person name="Freedman E."/>
            <person name="Gellesch M."/>
            <person name="Goldberg J."/>
            <person name="Griggs A."/>
            <person name="Gujja S."/>
            <person name="Heiman D."/>
            <person name="Hepburn T."/>
            <person name="Howarth C."/>
            <person name="Jen D."/>
            <person name="Larson L."/>
            <person name="Lewis B."/>
            <person name="Mehta T."/>
            <person name="Park D."/>
            <person name="Pearson M."/>
            <person name="Roberts A."/>
            <person name="Saif S."/>
            <person name="Shenoy N."/>
            <person name="Sisk P."/>
            <person name="Stolte C."/>
            <person name="Sykes S."/>
            <person name="Walk T."/>
            <person name="White J."/>
            <person name="Yandava C."/>
            <person name="Burger G."/>
            <person name="Gray M.W."/>
            <person name="Holland P.W.H."/>
            <person name="King N."/>
            <person name="Lang F.B.F."/>
            <person name="Roger A.J."/>
            <person name="Ruiz-Trillo I."/>
            <person name="Lander E."/>
            <person name="Nusbaum C."/>
        </authorList>
    </citation>
    <scope>NUCLEOTIDE SEQUENCE [LARGE SCALE GENOMIC DNA]</scope>
    <source>
        <strain evidence="7">ATCC 38327</strain>
    </source>
</reference>
<dbReference type="SMART" id="SM00336">
    <property type="entry name" value="BBOX"/>
    <property type="match status" value="2"/>
</dbReference>
<dbReference type="OrthoDB" id="153872at2759"/>
<dbReference type="eggNOG" id="KOG2177">
    <property type="taxonomic scope" value="Eukaryota"/>
</dbReference>
<accession>A0A0L0RX36</accession>
<dbReference type="STRING" id="578462.A0A0L0RX36"/>